<organism evidence="2 3">
    <name type="scientific">Tenebrio molitor</name>
    <name type="common">Yellow mealworm beetle</name>
    <dbReference type="NCBI Taxonomy" id="7067"/>
    <lineage>
        <taxon>Eukaryota</taxon>
        <taxon>Metazoa</taxon>
        <taxon>Ecdysozoa</taxon>
        <taxon>Arthropoda</taxon>
        <taxon>Hexapoda</taxon>
        <taxon>Insecta</taxon>
        <taxon>Pterygota</taxon>
        <taxon>Neoptera</taxon>
        <taxon>Endopterygota</taxon>
        <taxon>Coleoptera</taxon>
        <taxon>Polyphaga</taxon>
        <taxon>Cucujiformia</taxon>
        <taxon>Tenebrionidae</taxon>
        <taxon>Tenebrio</taxon>
    </lineage>
</organism>
<keyword evidence="3" id="KW-1185">Reference proteome</keyword>
<protein>
    <submittedName>
        <fullName evidence="2">Uncharacterized protein</fullName>
    </submittedName>
</protein>
<dbReference type="EMBL" id="JABDTM020026589">
    <property type="protein sequence ID" value="KAH0811737.1"/>
    <property type="molecule type" value="Genomic_DNA"/>
</dbReference>
<reference evidence="2" key="2">
    <citation type="submission" date="2021-08" db="EMBL/GenBank/DDBJ databases">
        <authorList>
            <person name="Eriksson T."/>
        </authorList>
    </citation>
    <scope>NUCLEOTIDE SEQUENCE</scope>
    <source>
        <strain evidence="2">Stoneville</strain>
        <tissue evidence="2">Whole head</tissue>
    </source>
</reference>
<comment type="caution">
    <text evidence="2">The sequence shown here is derived from an EMBL/GenBank/DDBJ whole genome shotgun (WGS) entry which is preliminary data.</text>
</comment>
<reference evidence="2" key="1">
    <citation type="journal article" date="2020" name="J Insects Food Feed">
        <title>The yellow mealworm (Tenebrio molitor) genome: a resource for the emerging insects as food and feed industry.</title>
        <authorList>
            <person name="Eriksson T."/>
            <person name="Andere A."/>
            <person name="Kelstrup H."/>
            <person name="Emery V."/>
            <person name="Picard C."/>
        </authorList>
    </citation>
    <scope>NUCLEOTIDE SEQUENCE</scope>
    <source>
        <strain evidence="2">Stoneville</strain>
        <tissue evidence="2">Whole head</tissue>
    </source>
</reference>
<evidence type="ECO:0000313" key="2">
    <source>
        <dbReference type="EMBL" id="KAH0811737.1"/>
    </source>
</evidence>
<dbReference type="Proteomes" id="UP000719412">
    <property type="component" value="Unassembled WGS sequence"/>
</dbReference>
<accession>A0A8J6HC87</accession>
<sequence length="205" mass="22581">MVPTVKAKKQNFSHVPKEINQEDLNLETVEANVVDHLVELGDGVDKPGESGKKSGSEGVLTRAGGKAGKGNKHTMSIQEQEDEQSDEGDVKDLKLSGGMDLESDTNRSENEDVKPEKGSFSHIEGKIEKAVRRHTASIFLKESLPLYFCGAYVRLVLTGSYTMATPILKLTPLDFNVWGHTKNVVYEVEINTKDQLRERIADAAN</sequence>
<feature type="compositionally biased region" description="Basic and acidic residues" evidence="1">
    <location>
        <begin position="104"/>
        <end position="119"/>
    </location>
</feature>
<evidence type="ECO:0000256" key="1">
    <source>
        <dbReference type="SAM" id="MobiDB-lite"/>
    </source>
</evidence>
<feature type="compositionally biased region" description="Basic and acidic residues" evidence="1">
    <location>
        <begin position="41"/>
        <end position="55"/>
    </location>
</feature>
<dbReference type="AlphaFoldDB" id="A0A8J6HC87"/>
<name>A0A8J6HC87_TENMO</name>
<evidence type="ECO:0000313" key="3">
    <source>
        <dbReference type="Proteomes" id="UP000719412"/>
    </source>
</evidence>
<feature type="region of interest" description="Disordered" evidence="1">
    <location>
        <begin position="41"/>
        <end position="119"/>
    </location>
</feature>
<proteinExistence type="predicted"/>
<gene>
    <name evidence="2" type="ORF">GEV33_011054</name>
</gene>